<name>A0A3P6TXS0_9BILA</name>
<reference evidence="2 3" key="1">
    <citation type="submission" date="2018-11" db="EMBL/GenBank/DDBJ databases">
        <authorList>
            <consortium name="Pathogen Informatics"/>
        </authorList>
    </citation>
    <scope>NUCLEOTIDE SEQUENCE [LARGE SCALE GENOMIC DNA]</scope>
</reference>
<dbReference type="EMBL" id="UYRT01030182">
    <property type="protein sequence ID" value="VDK71158.1"/>
    <property type="molecule type" value="Genomic_DNA"/>
</dbReference>
<keyword evidence="3" id="KW-1185">Reference proteome</keyword>
<dbReference type="AlphaFoldDB" id="A0A3P6TXS0"/>
<dbReference type="Proteomes" id="UP000271098">
    <property type="component" value="Unassembled WGS sequence"/>
</dbReference>
<proteinExistence type="predicted"/>
<evidence type="ECO:0000313" key="2">
    <source>
        <dbReference type="EMBL" id="VDK71158.1"/>
    </source>
</evidence>
<protein>
    <submittedName>
        <fullName evidence="2">Uncharacterized protein</fullName>
    </submittedName>
</protein>
<gene>
    <name evidence="2" type="ORF">GPUH_LOCUS9343</name>
</gene>
<evidence type="ECO:0000313" key="3">
    <source>
        <dbReference type="Proteomes" id="UP000271098"/>
    </source>
</evidence>
<accession>A0A3P6TXS0</accession>
<evidence type="ECO:0000256" key="1">
    <source>
        <dbReference type="SAM" id="MobiDB-lite"/>
    </source>
</evidence>
<sequence length="61" mass="7070">MMDQQGHLARRVRMPSIPWAGPEQKVNAEKQVLKGHQESMAEMLHLALVDHQDHLINRNTF</sequence>
<organism evidence="2 3">
    <name type="scientific">Gongylonema pulchrum</name>
    <dbReference type="NCBI Taxonomy" id="637853"/>
    <lineage>
        <taxon>Eukaryota</taxon>
        <taxon>Metazoa</taxon>
        <taxon>Ecdysozoa</taxon>
        <taxon>Nematoda</taxon>
        <taxon>Chromadorea</taxon>
        <taxon>Rhabditida</taxon>
        <taxon>Spirurina</taxon>
        <taxon>Spiruromorpha</taxon>
        <taxon>Spiruroidea</taxon>
        <taxon>Gongylonematidae</taxon>
        <taxon>Gongylonema</taxon>
    </lineage>
</organism>
<feature type="region of interest" description="Disordered" evidence="1">
    <location>
        <begin position="1"/>
        <end position="23"/>
    </location>
</feature>